<organism evidence="2 3">
    <name type="scientific">Afifella marina DSM 2698</name>
    <dbReference type="NCBI Taxonomy" id="1120955"/>
    <lineage>
        <taxon>Bacteria</taxon>
        <taxon>Pseudomonadati</taxon>
        <taxon>Pseudomonadota</taxon>
        <taxon>Alphaproteobacteria</taxon>
        <taxon>Hyphomicrobiales</taxon>
        <taxon>Afifellaceae</taxon>
        <taxon>Afifella</taxon>
    </lineage>
</organism>
<dbReference type="OrthoDB" id="7592858at2"/>
<accession>A0A1G5MC00</accession>
<dbReference type="PANTHER" id="PTHR30595:SF6">
    <property type="entry name" value="SCHLAFEN ALBA-2 DOMAIN-CONTAINING PROTEIN"/>
    <property type="match status" value="1"/>
</dbReference>
<dbReference type="AlphaFoldDB" id="A0A1G5MC00"/>
<evidence type="ECO:0000313" key="2">
    <source>
        <dbReference type="EMBL" id="SCZ22686.1"/>
    </source>
</evidence>
<dbReference type="Gene3D" id="3.30.950.30">
    <property type="entry name" value="Schlafen, AAA domain"/>
    <property type="match status" value="1"/>
</dbReference>
<protein>
    <submittedName>
        <fullName evidence="2">Putative DNA-binding domain-containing protein</fullName>
    </submittedName>
</protein>
<dbReference type="PANTHER" id="PTHR30595">
    <property type="entry name" value="GLPR-RELATED TRANSCRIPTIONAL REPRESSOR"/>
    <property type="match status" value="1"/>
</dbReference>
<feature type="domain" description="Schlafen AlbA-2" evidence="1">
    <location>
        <begin position="21"/>
        <end position="145"/>
    </location>
</feature>
<dbReference type="Proteomes" id="UP000199347">
    <property type="component" value="Unassembled WGS sequence"/>
</dbReference>
<gene>
    <name evidence="2" type="ORF">SAMN03080610_00445</name>
</gene>
<dbReference type="InterPro" id="IPR007421">
    <property type="entry name" value="Schlafen_AlbA_2_dom"/>
</dbReference>
<dbReference type="Pfam" id="PF04326">
    <property type="entry name" value="SLFN_AlbA_2"/>
    <property type="match status" value="1"/>
</dbReference>
<dbReference type="STRING" id="1120955.SAMN03080610_00445"/>
<name>A0A1G5MC00_AFIMA</name>
<reference evidence="2 3" key="1">
    <citation type="submission" date="2016-10" db="EMBL/GenBank/DDBJ databases">
        <authorList>
            <person name="de Groot N.N."/>
        </authorList>
    </citation>
    <scope>NUCLEOTIDE SEQUENCE [LARGE SCALE GENOMIC DNA]</scope>
    <source>
        <strain evidence="2 3">DSM 2698</strain>
    </source>
</reference>
<evidence type="ECO:0000259" key="1">
    <source>
        <dbReference type="Pfam" id="PF04326"/>
    </source>
</evidence>
<dbReference type="InterPro" id="IPR038461">
    <property type="entry name" value="Schlafen_AlbA_2_dom_sf"/>
</dbReference>
<keyword evidence="2" id="KW-0238">DNA-binding</keyword>
<sequence>MTRQMPPEPTAEMIANGQIFENQQYEFKGEVDFSNPRKKSDFVDDVVAFLNAGSGYLVIGVEEDKKKGFKGFHPLNGSRDEECRAILSRLQDTILPVPLNLRVDTINVDGGFLLRLAIPEHRMRPYQNRLNGAFYIRTGQKNTPLSRDQVRALFKSHEDFAEDLGRLLERETATVETRDFMQNKGAMLHLGILPREFYELDRPSFDTGGMRPKCFPSFHYGSHMLFKACENGVEAKDATFDENRSLTRLFVGDDWFIHCAVAHPVRYDEGEGRPRIFEFKEDLTRYMRRLSEMLDEEGIFGCFCVALSIRHIGRSGWSWKLPGVDKVTTRPALVERVDDPSMLDAFFGKLER</sequence>
<dbReference type="RefSeq" id="WP_092809245.1">
    <property type="nucleotide sequence ID" value="NZ_FMVW01000001.1"/>
</dbReference>
<proteinExistence type="predicted"/>
<dbReference type="GO" id="GO:0003677">
    <property type="term" value="F:DNA binding"/>
    <property type="evidence" value="ECO:0007669"/>
    <property type="project" value="UniProtKB-KW"/>
</dbReference>
<dbReference type="EMBL" id="FMVW01000001">
    <property type="protein sequence ID" value="SCZ22686.1"/>
    <property type="molecule type" value="Genomic_DNA"/>
</dbReference>
<keyword evidence="3" id="KW-1185">Reference proteome</keyword>
<evidence type="ECO:0000313" key="3">
    <source>
        <dbReference type="Proteomes" id="UP000199347"/>
    </source>
</evidence>